<comment type="caution">
    <text evidence="1">The sequence shown here is derived from an EMBL/GenBank/DDBJ whole genome shotgun (WGS) entry which is preliminary data.</text>
</comment>
<keyword evidence="2" id="KW-1185">Reference proteome</keyword>
<dbReference type="Proteomes" id="UP000783863">
    <property type="component" value="Unassembled WGS sequence"/>
</dbReference>
<evidence type="ECO:0000313" key="2">
    <source>
        <dbReference type="Proteomes" id="UP000783863"/>
    </source>
</evidence>
<reference evidence="1" key="1">
    <citation type="submission" date="2021-06" db="EMBL/GenBank/DDBJ databases">
        <title>Halomicroarcula sp. F24A a new haloarchaeum isolated from saline soil.</title>
        <authorList>
            <person name="Duran-Viseras A."/>
            <person name="Sanchez-Porro C."/>
            <person name="Ventosa A."/>
        </authorList>
    </citation>
    <scope>NUCLEOTIDE SEQUENCE</scope>
    <source>
        <strain evidence="1">F24A</strain>
    </source>
</reference>
<name>A0A8J8CCB8_9EURY</name>
<evidence type="ECO:0008006" key="3">
    <source>
        <dbReference type="Google" id="ProtNLM"/>
    </source>
</evidence>
<sequence length="48" mass="5479">MIERFGHDKIRLVECPVCGRDLRDKKVSFHVESHTPTDFGLSPKGVIQ</sequence>
<evidence type="ECO:0000313" key="1">
    <source>
        <dbReference type="EMBL" id="MBX0305278.1"/>
    </source>
</evidence>
<dbReference type="EMBL" id="RKLQ01000003">
    <property type="protein sequence ID" value="MBX0305278.1"/>
    <property type="molecule type" value="Genomic_DNA"/>
</dbReference>
<proteinExistence type="predicted"/>
<gene>
    <name evidence="1" type="ORF">EGD98_16570</name>
</gene>
<protein>
    <recommendedName>
        <fullName evidence="3">C2H2-type domain-containing protein</fullName>
    </recommendedName>
</protein>
<accession>A0A8J8CCB8</accession>
<organism evidence="1 2">
    <name type="scientific">Haloarcula salinisoli</name>
    <dbReference type="NCBI Taxonomy" id="2487746"/>
    <lineage>
        <taxon>Archaea</taxon>
        <taxon>Methanobacteriati</taxon>
        <taxon>Methanobacteriota</taxon>
        <taxon>Stenosarchaea group</taxon>
        <taxon>Halobacteria</taxon>
        <taxon>Halobacteriales</taxon>
        <taxon>Haloarculaceae</taxon>
        <taxon>Haloarcula</taxon>
    </lineage>
</organism>
<dbReference type="AlphaFoldDB" id="A0A8J8CCB8"/>
<dbReference type="RefSeq" id="WP_220589517.1">
    <property type="nucleotide sequence ID" value="NZ_RKLQ01000003.1"/>
</dbReference>